<organism evidence="7 8">
    <name type="scientific">Symbiodinium necroappetens</name>
    <dbReference type="NCBI Taxonomy" id="1628268"/>
    <lineage>
        <taxon>Eukaryota</taxon>
        <taxon>Sar</taxon>
        <taxon>Alveolata</taxon>
        <taxon>Dinophyceae</taxon>
        <taxon>Suessiales</taxon>
        <taxon>Symbiodiniaceae</taxon>
        <taxon>Symbiodinium</taxon>
    </lineage>
</organism>
<dbReference type="InterPro" id="IPR032816">
    <property type="entry name" value="VTT_dom"/>
</dbReference>
<feature type="domain" description="VTT" evidence="4">
    <location>
        <begin position="1035"/>
        <end position="1149"/>
    </location>
</feature>
<dbReference type="Gene3D" id="1.25.10.10">
    <property type="entry name" value="Leucine-rich Repeat Variant"/>
    <property type="match status" value="1"/>
</dbReference>
<dbReference type="PANTHER" id="PTHR47447">
    <property type="entry name" value="OS03G0856100 PROTEIN"/>
    <property type="match status" value="1"/>
</dbReference>
<dbReference type="Pfam" id="PF12333">
    <property type="entry name" value="Ipi1_N"/>
    <property type="match status" value="1"/>
</dbReference>
<keyword evidence="3" id="KW-1133">Transmembrane helix</keyword>
<accession>A0A813B626</accession>
<dbReference type="InterPro" id="IPR002885">
    <property type="entry name" value="PPR_rpt"/>
</dbReference>
<reference evidence="7" key="1">
    <citation type="submission" date="2021-02" db="EMBL/GenBank/DDBJ databases">
        <authorList>
            <person name="Dougan E. K."/>
            <person name="Rhodes N."/>
            <person name="Thang M."/>
            <person name="Chan C."/>
        </authorList>
    </citation>
    <scope>NUCLEOTIDE SEQUENCE</scope>
</reference>
<dbReference type="EMBL" id="CAJNJA010066674">
    <property type="protein sequence ID" value="CAE7889984.1"/>
    <property type="molecule type" value="Genomic_DNA"/>
</dbReference>
<dbReference type="PANTHER" id="PTHR47447:SF17">
    <property type="entry name" value="OS12G0638900 PROTEIN"/>
    <property type="match status" value="1"/>
</dbReference>
<evidence type="ECO:0000256" key="3">
    <source>
        <dbReference type="SAM" id="Phobius"/>
    </source>
</evidence>
<keyword evidence="1" id="KW-0677">Repeat</keyword>
<evidence type="ECO:0000256" key="2">
    <source>
        <dbReference type="PROSITE-ProRule" id="PRU00708"/>
    </source>
</evidence>
<dbReference type="SUPFAM" id="SSF48371">
    <property type="entry name" value="ARM repeat"/>
    <property type="match status" value="1"/>
</dbReference>
<evidence type="ECO:0000259" key="6">
    <source>
        <dbReference type="Pfam" id="PF17177"/>
    </source>
</evidence>
<dbReference type="InterPro" id="IPR016024">
    <property type="entry name" value="ARM-type_fold"/>
</dbReference>
<dbReference type="Pfam" id="PF17177">
    <property type="entry name" value="PPR_long"/>
    <property type="match status" value="1"/>
</dbReference>
<dbReference type="InterPro" id="IPR033443">
    <property type="entry name" value="PROP1-like_PPR_dom"/>
</dbReference>
<keyword evidence="8" id="KW-1185">Reference proteome</keyword>
<name>A0A813B626_9DINO</name>
<feature type="domain" description="Pre-rRNA-processing protein Ipi1 N-terminal" evidence="5">
    <location>
        <begin position="451"/>
        <end position="497"/>
    </location>
</feature>
<evidence type="ECO:0000256" key="1">
    <source>
        <dbReference type="ARBA" id="ARBA00022737"/>
    </source>
</evidence>
<dbReference type="PROSITE" id="PS51375">
    <property type="entry name" value="PPR"/>
    <property type="match status" value="3"/>
</dbReference>
<feature type="domain" description="PROP1-like PPR" evidence="6">
    <location>
        <begin position="10"/>
        <end position="160"/>
    </location>
</feature>
<keyword evidence="3" id="KW-0472">Membrane</keyword>
<dbReference type="OrthoDB" id="166803at2759"/>
<dbReference type="NCBIfam" id="TIGR00756">
    <property type="entry name" value="PPR"/>
    <property type="match status" value="2"/>
</dbReference>
<evidence type="ECO:0000313" key="8">
    <source>
        <dbReference type="Proteomes" id="UP000601435"/>
    </source>
</evidence>
<dbReference type="InterPro" id="IPR011989">
    <property type="entry name" value="ARM-like"/>
</dbReference>
<feature type="repeat" description="PPR" evidence="2">
    <location>
        <begin position="100"/>
        <end position="134"/>
    </location>
</feature>
<sequence>MIRGLCNVGKVEEALAYVEKMRRDTIYLDAMLFDVLLEACVHQNFFKGAEHLLAQMKELGMQPSSATLATCIRLYSSRGELQRAMSIFDDMSREYHLQPNAYVYGALVAACVRCGKPDLAMSTHERMAAAGCMPSARTYELLIQCCIQLGWTAKAVELLDAALGLRTESEDAVPRTPAFVDPKVVEDLLLLLARRKQASSLGVPLLKRLEEADFELPERVAGIAAVEPTWESQRLWSLPLPPGDCKFLGSELDATGEGDRFGELDREFVLTNVVAVFDHGPEVQGQRSSWDAALFSAVLALAHAYKNCEAKHSHHVYSAGLIENKKQREQGEQKVGKSKKAPLNETKTDFKVKKVQLPSQSALDEKGEEVTHRRLGLAELLAHLQHHSPKVRRDALRGLLELCKEHDSVLQVHLSRVLDSLAMVATDGSMDVRASFRSFQAYMLEALPQDAIAAFSTNLALQVRSALSHVSAEVREDGLKLLELYLSRLGSEQVLSHNEASRVVGTLCQLHSHVDLVLPCLLQLQPCFKRSGTAKDGVLEPGRAIAQVSMQDVLEGKLRGQQPGLEGAQAGQACVMKDKPLRPCAFIQVSAGSRAILLKLLIGIAVILAIANTMTRRNVLQGNATDSGAHREVMLLCDALDITRYHMTYEHKQATSHVGAPLCNCGQMWINESRDKVPGKALGDQPGWIRLRVVAVLERTLEGLVAGSTSSMSASSQPSAAQVASLSGLVRREEWPMRVDAQSPFRQLADSINLRMARVMALLACGAAPADTAPKHLQRLAPGPNLLDAGCTGSARKPSSLLEERSFLAHSALPCLQTAESPCAELLGALSFAQSARGAESGGANLGEAASERLVPGGARWLGIQNTTEKLRAVVHILHPPLASHTSPVRPAAVTSLQCYGQCDRCVRFTEAHFHSWRPQDHDHDHVDMSLGLGLPLHGSGSAKAAAFLQGPHDQSWHALGSQSDTQSDANQGFSAAAWPREISARHGTSFLFDKETMSNVVGAMKATPPVALIPLHAASIVFSLPGHIAFELGEGYLFGFQKGLELAFVGKAVGALAAFGVGRSVGCCQELRESLRQRMESWPVATKAAKSVEQGGHASVFLVRIAPLPCVVKNYALSLLTDIPWSIFVPGTLLGLLPTTAAHVYAGTLAPTSAELMSGQGAAMKVVAAATTMGGVAFLGLLAAYCLQRRLTEKHEDEEELEKELPQVVARPGQQKDVETVKLFRPQKPSDAMVKPFSVTGTLSHSLQVLDHLWSCVGSSIVPGQELFRLSASGGGLSTA</sequence>
<feature type="transmembrane region" description="Helical" evidence="3">
    <location>
        <begin position="1167"/>
        <end position="1188"/>
    </location>
</feature>
<gene>
    <name evidence="7" type="primary">TEX10</name>
    <name evidence="7" type="ORF">SNEC2469_LOCUS29537</name>
</gene>
<dbReference type="InterPro" id="IPR011990">
    <property type="entry name" value="TPR-like_helical_dom_sf"/>
</dbReference>
<keyword evidence="3" id="KW-0812">Transmembrane</keyword>
<protein>
    <submittedName>
        <fullName evidence="7">TEX10 protein</fullName>
    </submittedName>
</protein>
<evidence type="ECO:0000259" key="4">
    <source>
        <dbReference type="Pfam" id="PF09335"/>
    </source>
</evidence>
<evidence type="ECO:0000313" key="7">
    <source>
        <dbReference type="EMBL" id="CAE7889984.1"/>
    </source>
</evidence>
<feature type="repeat" description="PPR" evidence="2">
    <location>
        <begin position="1"/>
        <end position="28"/>
    </location>
</feature>
<evidence type="ECO:0000259" key="5">
    <source>
        <dbReference type="Pfam" id="PF12333"/>
    </source>
</evidence>
<dbReference type="InterPro" id="IPR024679">
    <property type="entry name" value="Ipi1_N"/>
</dbReference>
<dbReference type="Proteomes" id="UP000601435">
    <property type="component" value="Unassembled WGS sequence"/>
</dbReference>
<dbReference type="Pfam" id="PF09335">
    <property type="entry name" value="VTT_dom"/>
    <property type="match status" value="1"/>
</dbReference>
<dbReference type="Gene3D" id="1.25.40.10">
    <property type="entry name" value="Tetratricopeptide repeat domain"/>
    <property type="match status" value="1"/>
</dbReference>
<feature type="repeat" description="PPR" evidence="2">
    <location>
        <begin position="29"/>
        <end position="63"/>
    </location>
</feature>
<comment type="caution">
    <text evidence="7">The sequence shown here is derived from an EMBL/GenBank/DDBJ whole genome shotgun (WGS) entry which is preliminary data.</text>
</comment>
<proteinExistence type="predicted"/>